<keyword evidence="3" id="KW-1185">Reference proteome</keyword>
<evidence type="ECO:0000313" key="3">
    <source>
        <dbReference type="Proteomes" id="UP000198748"/>
    </source>
</evidence>
<dbReference type="EMBL" id="FNAN01000002">
    <property type="protein sequence ID" value="SDD86020.1"/>
    <property type="molecule type" value="Genomic_DNA"/>
</dbReference>
<dbReference type="STRING" id="659014.SAMN04487996_102364"/>
<name>A0A1G6Y6N3_9BACT</name>
<dbReference type="Proteomes" id="UP000198748">
    <property type="component" value="Unassembled WGS sequence"/>
</dbReference>
<organism evidence="2 3">
    <name type="scientific">Dyadobacter soli</name>
    <dbReference type="NCBI Taxonomy" id="659014"/>
    <lineage>
        <taxon>Bacteria</taxon>
        <taxon>Pseudomonadati</taxon>
        <taxon>Bacteroidota</taxon>
        <taxon>Cytophagia</taxon>
        <taxon>Cytophagales</taxon>
        <taxon>Spirosomataceae</taxon>
        <taxon>Dyadobacter</taxon>
    </lineage>
</organism>
<dbReference type="OrthoDB" id="958534at2"/>
<evidence type="ECO:0000313" key="2">
    <source>
        <dbReference type="EMBL" id="SDD86020.1"/>
    </source>
</evidence>
<evidence type="ECO:0000256" key="1">
    <source>
        <dbReference type="SAM" id="MobiDB-lite"/>
    </source>
</evidence>
<feature type="region of interest" description="Disordered" evidence="1">
    <location>
        <begin position="75"/>
        <end position="101"/>
    </location>
</feature>
<protein>
    <submittedName>
        <fullName evidence="2">Uncharacterized protein</fullName>
    </submittedName>
</protein>
<sequence length="118" mass="13784">MNREILISLFEKKDRKRRRILYSLYQEYFDQGLSSVFIAKLVNDDLHSPELVSAEDIKYCRFYFKDKVKVAKRLPPARASPREPSEKSVASNSPIQWSDPDDLDAIQNQIVKSKFSKT</sequence>
<reference evidence="3" key="1">
    <citation type="submission" date="2016-10" db="EMBL/GenBank/DDBJ databases">
        <authorList>
            <person name="Varghese N."/>
            <person name="Submissions S."/>
        </authorList>
    </citation>
    <scope>NUCLEOTIDE SEQUENCE [LARGE SCALE GENOMIC DNA]</scope>
    <source>
        <strain evidence="3">DSM 25329</strain>
    </source>
</reference>
<gene>
    <name evidence="2" type="ORF">SAMN04487996_102364</name>
</gene>
<accession>A0A1G6Y6N3</accession>
<dbReference type="RefSeq" id="WP_090146940.1">
    <property type="nucleotide sequence ID" value="NZ_FNAN01000002.1"/>
</dbReference>
<dbReference type="AlphaFoldDB" id="A0A1G6Y6N3"/>
<proteinExistence type="predicted"/>